<feature type="binding site" evidence="12">
    <location>
        <position position="479"/>
    </location>
    <ligand>
        <name>Zn(2+)</name>
        <dbReference type="ChEBI" id="CHEBI:29105"/>
        <label>1</label>
    </ligand>
</feature>
<dbReference type="InterPro" id="IPR014001">
    <property type="entry name" value="Helicase_ATP-bd"/>
</dbReference>
<dbReference type="PROSITE" id="PS51192">
    <property type="entry name" value="HELICASE_ATP_BIND_1"/>
    <property type="match status" value="1"/>
</dbReference>
<gene>
    <name evidence="12 15" type="primary">priA</name>
    <name evidence="15" type="ORF">TKV_c14220</name>
</gene>
<evidence type="ECO:0000256" key="6">
    <source>
        <dbReference type="ARBA" id="ARBA00022806"/>
    </source>
</evidence>
<dbReference type="InterPro" id="IPR005259">
    <property type="entry name" value="PriA"/>
</dbReference>
<dbReference type="PANTHER" id="PTHR30580">
    <property type="entry name" value="PRIMOSOMAL PROTEIN N"/>
    <property type="match status" value="1"/>
</dbReference>
<evidence type="ECO:0000256" key="9">
    <source>
        <dbReference type="ARBA" id="ARBA00023125"/>
    </source>
</evidence>
<evidence type="ECO:0000256" key="4">
    <source>
        <dbReference type="ARBA" id="ARBA00022741"/>
    </source>
</evidence>
<name>A0A097AS08_THEKI</name>
<comment type="catalytic activity">
    <reaction evidence="11 12">
        <text>ATP + H2O = ADP + phosphate + H(+)</text>
        <dbReference type="Rhea" id="RHEA:13065"/>
        <dbReference type="ChEBI" id="CHEBI:15377"/>
        <dbReference type="ChEBI" id="CHEBI:15378"/>
        <dbReference type="ChEBI" id="CHEBI:30616"/>
        <dbReference type="ChEBI" id="CHEBI:43474"/>
        <dbReference type="ChEBI" id="CHEBI:456216"/>
        <dbReference type="EC" id="5.6.2.4"/>
    </reaction>
</comment>
<keyword evidence="7 12" id="KW-0862">Zinc</keyword>
<dbReference type="GO" id="GO:0008270">
    <property type="term" value="F:zinc ion binding"/>
    <property type="evidence" value="ECO:0007669"/>
    <property type="project" value="UniProtKB-UniRule"/>
</dbReference>
<keyword evidence="8 12" id="KW-0067">ATP-binding</keyword>
<dbReference type="RefSeq" id="WP_049685325.1">
    <property type="nucleotide sequence ID" value="NZ_CP009170.1"/>
</dbReference>
<dbReference type="KEGG" id="tki:TKV_c14220"/>
<feature type="binding site" evidence="12">
    <location>
        <position position="436"/>
    </location>
    <ligand>
        <name>Zn(2+)</name>
        <dbReference type="ChEBI" id="CHEBI:29105"/>
        <label>1</label>
    </ligand>
</feature>
<dbReference type="GO" id="GO:0006269">
    <property type="term" value="P:DNA replication, synthesis of primer"/>
    <property type="evidence" value="ECO:0007669"/>
    <property type="project" value="UniProtKB-KW"/>
</dbReference>
<accession>A0A097AS08</accession>
<reference evidence="16" key="1">
    <citation type="journal article" date="2015" name="Genome Announc.">
        <title>Whole-Genome Sequences of 80 Environmental and Clinical Isolates of Burkholderia pseudomallei.</title>
        <authorList>
            <person name="Johnson S.L."/>
            <person name="Baker A.L."/>
            <person name="Chain P.S."/>
            <person name="Currie B.J."/>
            <person name="Daligault H.E."/>
            <person name="Davenport K.W."/>
            <person name="Davis C.B."/>
            <person name="Inglis T.J."/>
            <person name="Kaestli M."/>
            <person name="Koren S."/>
            <person name="Mayo M."/>
            <person name="Merritt A.J."/>
            <person name="Price E.P."/>
            <person name="Sarovich D.S."/>
            <person name="Warner J."/>
            <person name="Rosovitz M.J."/>
        </authorList>
    </citation>
    <scope>NUCLEOTIDE SEQUENCE [LARGE SCALE GENOMIC DNA]</scope>
    <source>
        <strain evidence="16">DSM 2030</strain>
    </source>
</reference>
<dbReference type="Gene3D" id="3.40.50.300">
    <property type="entry name" value="P-loop containing nucleotide triphosphate hydrolases"/>
    <property type="match status" value="2"/>
</dbReference>
<comment type="similarity">
    <text evidence="12">Belongs to the helicase family. PriA subfamily.</text>
</comment>
<evidence type="ECO:0000256" key="11">
    <source>
        <dbReference type="ARBA" id="ARBA00048988"/>
    </source>
</evidence>
<dbReference type="Pfam" id="PF18074">
    <property type="entry name" value="PriA_C"/>
    <property type="match status" value="1"/>
</dbReference>
<keyword evidence="3 12" id="KW-0479">Metal-binding</keyword>
<dbReference type="GO" id="GO:0005524">
    <property type="term" value="F:ATP binding"/>
    <property type="evidence" value="ECO:0007669"/>
    <property type="project" value="UniProtKB-UniRule"/>
</dbReference>
<dbReference type="GO" id="GO:0006270">
    <property type="term" value="P:DNA replication initiation"/>
    <property type="evidence" value="ECO:0007669"/>
    <property type="project" value="TreeGrafter"/>
</dbReference>
<evidence type="ECO:0000256" key="1">
    <source>
        <dbReference type="ARBA" id="ARBA00022515"/>
    </source>
</evidence>
<organism evidence="15 16">
    <name type="scientific">Thermoanaerobacter kivui</name>
    <name type="common">Acetogenium kivui</name>
    <dbReference type="NCBI Taxonomy" id="2325"/>
    <lineage>
        <taxon>Bacteria</taxon>
        <taxon>Bacillati</taxon>
        <taxon>Bacillota</taxon>
        <taxon>Clostridia</taxon>
        <taxon>Thermoanaerobacterales</taxon>
        <taxon>Thermoanaerobacteraceae</taxon>
        <taxon>Thermoanaerobacter</taxon>
    </lineage>
</organism>
<dbReference type="InterPro" id="IPR042115">
    <property type="entry name" value="PriA_3primeBD_sf"/>
</dbReference>
<dbReference type="SMART" id="SM00487">
    <property type="entry name" value="DEXDc"/>
    <property type="match status" value="1"/>
</dbReference>
<dbReference type="NCBIfam" id="NF004066">
    <property type="entry name" value="PRK05580.1-3"/>
    <property type="match status" value="1"/>
</dbReference>
<dbReference type="PROSITE" id="PS51194">
    <property type="entry name" value="HELICASE_CTER"/>
    <property type="match status" value="1"/>
</dbReference>
<dbReference type="HOGENOM" id="CLU_013353_3_1_9"/>
<dbReference type="FunFam" id="3.40.50.300:FF:000489">
    <property type="entry name" value="Primosome assembly protein PriA"/>
    <property type="match status" value="1"/>
</dbReference>
<dbReference type="Pfam" id="PF17764">
    <property type="entry name" value="PriA_3primeBD"/>
    <property type="match status" value="1"/>
</dbReference>
<dbReference type="Pfam" id="PF18319">
    <property type="entry name" value="Zn_ribbon_PriA"/>
    <property type="match status" value="1"/>
</dbReference>
<evidence type="ECO:0000313" key="16">
    <source>
        <dbReference type="Proteomes" id="UP000029669"/>
    </source>
</evidence>
<keyword evidence="5 12" id="KW-0378">Hydrolase</keyword>
<dbReference type="GO" id="GO:0006310">
    <property type="term" value="P:DNA recombination"/>
    <property type="evidence" value="ECO:0007669"/>
    <property type="project" value="InterPro"/>
</dbReference>
<feature type="domain" description="Helicase ATP-binding" evidence="13">
    <location>
        <begin position="208"/>
        <end position="375"/>
    </location>
</feature>
<keyword evidence="16" id="KW-1185">Reference proteome</keyword>
<feature type="binding site" evidence="12">
    <location>
        <position position="463"/>
    </location>
    <ligand>
        <name>Zn(2+)</name>
        <dbReference type="ChEBI" id="CHEBI:29105"/>
        <label>2</label>
    </ligand>
</feature>
<comment type="subunit">
    <text evidence="12">Component of the replication restart primosome.</text>
</comment>
<feature type="domain" description="Helicase C-terminal" evidence="14">
    <location>
        <begin position="471"/>
        <end position="636"/>
    </location>
</feature>
<evidence type="ECO:0000259" key="14">
    <source>
        <dbReference type="PROSITE" id="PS51194"/>
    </source>
</evidence>
<keyword evidence="9 12" id="KW-0238">DNA-binding</keyword>
<dbReference type="HAMAP" id="MF_00983">
    <property type="entry name" value="PriA"/>
    <property type="match status" value="1"/>
</dbReference>
<dbReference type="AlphaFoldDB" id="A0A097AS08"/>
<dbReference type="InterPro" id="IPR040498">
    <property type="entry name" value="PriA_CRR"/>
</dbReference>
<dbReference type="SUPFAM" id="SSF52540">
    <property type="entry name" value="P-loop containing nucleoside triphosphate hydrolases"/>
    <property type="match status" value="2"/>
</dbReference>
<comment type="catalytic activity">
    <reaction evidence="12">
        <text>Couples ATP hydrolysis with the unwinding of duplex DNA by translocating in the 3'-5' direction.</text>
        <dbReference type="EC" id="5.6.2.4"/>
    </reaction>
</comment>
<keyword evidence="2 12" id="KW-0235">DNA replication</keyword>
<dbReference type="NCBIfam" id="TIGR00595">
    <property type="entry name" value="priA"/>
    <property type="match status" value="1"/>
</dbReference>
<evidence type="ECO:0000256" key="3">
    <source>
        <dbReference type="ARBA" id="ARBA00022723"/>
    </source>
</evidence>
<keyword evidence="6 12" id="KW-0347">Helicase</keyword>
<keyword evidence="4 12" id="KW-0547">Nucleotide-binding</keyword>
<comment type="function">
    <text evidence="12">Initiates the restart of stalled replication forks, which reloads the replicative helicase on sites other than the origin of replication. Recognizes and binds to abandoned replication forks and remodels them to uncover a helicase loading site. Promotes assembly of the primosome at these replication forks.</text>
</comment>
<dbReference type="GO" id="GO:0006302">
    <property type="term" value="P:double-strand break repair"/>
    <property type="evidence" value="ECO:0007669"/>
    <property type="project" value="InterPro"/>
</dbReference>
<comment type="cofactor">
    <cofactor evidence="12">
        <name>Zn(2+)</name>
        <dbReference type="ChEBI" id="CHEBI:29105"/>
    </cofactor>
    <text evidence="12">Binds 2 zinc ions per subunit.</text>
</comment>
<evidence type="ECO:0000256" key="2">
    <source>
        <dbReference type="ARBA" id="ARBA00022705"/>
    </source>
</evidence>
<feature type="binding site" evidence="12">
    <location>
        <position position="439"/>
    </location>
    <ligand>
        <name>Zn(2+)</name>
        <dbReference type="ChEBI" id="CHEBI:29105"/>
        <label>1</label>
    </ligand>
</feature>
<dbReference type="SMART" id="SM00490">
    <property type="entry name" value="HELICc"/>
    <property type="match status" value="1"/>
</dbReference>
<evidence type="ECO:0000313" key="15">
    <source>
        <dbReference type="EMBL" id="AIS52593.1"/>
    </source>
</evidence>
<feature type="binding site" evidence="12">
    <location>
        <position position="445"/>
    </location>
    <ligand>
        <name>Zn(2+)</name>
        <dbReference type="ChEBI" id="CHEBI:29105"/>
        <label>2</label>
    </ligand>
</feature>
<dbReference type="STRING" id="2325.TKV_c14220"/>
<dbReference type="InterPro" id="IPR001650">
    <property type="entry name" value="Helicase_C-like"/>
</dbReference>
<evidence type="ECO:0000256" key="5">
    <source>
        <dbReference type="ARBA" id="ARBA00022801"/>
    </source>
</evidence>
<dbReference type="PANTHER" id="PTHR30580:SF0">
    <property type="entry name" value="PRIMOSOMAL PROTEIN N"/>
    <property type="match status" value="1"/>
</dbReference>
<dbReference type="CDD" id="cd18804">
    <property type="entry name" value="SF2_C_priA"/>
    <property type="match status" value="1"/>
</dbReference>
<dbReference type="GO" id="GO:0016887">
    <property type="term" value="F:ATP hydrolysis activity"/>
    <property type="evidence" value="ECO:0007669"/>
    <property type="project" value="RHEA"/>
</dbReference>
<evidence type="ECO:0000256" key="7">
    <source>
        <dbReference type="ARBA" id="ARBA00022833"/>
    </source>
</evidence>
<dbReference type="Proteomes" id="UP000029669">
    <property type="component" value="Chromosome"/>
</dbReference>
<feature type="binding site" evidence="12">
    <location>
        <position position="476"/>
    </location>
    <ligand>
        <name>Zn(2+)</name>
        <dbReference type="ChEBI" id="CHEBI:29105"/>
        <label>1</label>
    </ligand>
</feature>
<dbReference type="InterPro" id="IPR041236">
    <property type="entry name" value="PriA_C"/>
</dbReference>
<dbReference type="Pfam" id="PF00271">
    <property type="entry name" value="Helicase_C"/>
    <property type="match status" value="1"/>
</dbReference>
<keyword evidence="10 12" id="KW-0413">Isomerase</keyword>
<evidence type="ECO:0000259" key="13">
    <source>
        <dbReference type="PROSITE" id="PS51192"/>
    </source>
</evidence>
<feature type="binding site" evidence="12">
    <location>
        <position position="448"/>
    </location>
    <ligand>
        <name>Zn(2+)</name>
        <dbReference type="ChEBI" id="CHEBI:29105"/>
        <label>2</label>
    </ligand>
</feature>
<dbReference type="GO" id="GO:0043138">
    <property type="term" value="F:3'-5' DNA helicase activity"/>
    <property type="evidence" value="ECO:0007669"/>
    <property type="project" value="UniProtKB-EC"/>
</dbReference>
<evidence type="ECO:0000256" key="10">
    <source>
        <dbReference type="ARBA" id="ARBA00023235"/>
    </source>
</evidence>
<sequence length="732" mass="84815">MFAEVIVDIKSSNTDRVYTYKIPEGMKLEVGMRVSVPFKNRFIEGYVISITEQTSYPVDKIKDIHKILDNYSVFDEKMIELAKWMKDYYKCYFSEALQTIMPVGIKRGEKKVKIVRINISEIPDELCKRAPKQYEVLHYLQKRSPIRLSELVKILNIDYAIIKSLQKKGYIKVYEEEIHRYSVKDIERSQPLVLKEEQEKAVTEVKKSMEKDVFEKYLLFGVTGSGKTEVYLQLIDECIKSGKSAIVLVPEISLTPQTIERFVSRFGNKVAVIHSGLSPGERFDEWRKVKNGVVDVVVGVRNAVFAPFKNLGLIIIDEEHETTYKQSDMRPKYNAKEVAEKRCELENAVLVMASATPSLETYYKATKGEYKLLRLTKRINVSMPHIEVVNMSDELARGNTSIFSRKLFSYIKENLQKKEQTILFLNRRGYSSFVSCRDCGYVPKCPNCDISLTYHFEDKRLVCHYCGYQEAMRDTCPKCGSKRIRYLGIGTERVENDIKKFFPKARVLRMDVDTTKKKGSHEKIFYDFRSGKADILIGTQMISKGFDIPNVTLVGVILADITLNLPDFRSSERTFQLLTQVAGRAGRGEKPGRVVIQTYEEDHYSIIASKYQNYVRFYNEEIKYREIFRYPPFSHLMNIVISGEEEEEVKNIAANVYLMCQKIVNKLQNKSYNKILGPAPAPIRKINNRYRWQVILKSEDRNVLVDIAEKVQTMKYPKNIRISVDIDPLNIM</sequence>
<dbReference type="eggNOG" id="COG1198">
    <property type="taxonomic scope" value="Bacteria"/>
</dbReference>
<evidence type="ECO:0000256" key="8">
    <source>
        <dbReference type="ARBA" id="ARBA00022840"/>
    </source>
</evidence>
<dbReference type="InterPro" id="IPR027417">
    <property type="entry name" value="P-loop_NTPase"/>
</dbReference>
<dbReference type="CDD" id="cd17929">
    <property type="entry name" value="DEXHc_priA"/>
    <property type="match status" value="1"/>
</dbReference>
<evidence type="ECO:0000256" key="12">
    <source>
        <dbReference type="HAMAP-Rule" id="MF_00983"/>
    </source>
</evidence>
<proteinExistence type="inferred from homology"/>
<dbReference type="FunFam" id="3.40.1440.60:FF:000001">
    <property type="entry name" value="Primosomal protein N"/>
    <property type="match status" value="1"/>
</dbReference>
<dbReference type="EC" id="5.6.2.4" evidence="12"/>
<feature type="binding site" evidence="12">
    <location>
        <position position="466"/>
    </location>
    <ligand>
        <name>Zn(2+)</name>
        <dbReference type="ChEBI" id="CHEBI:29105"/>
        <label>2</label>
    </ligand>
</feature>
<dbReference type="GO" id="GO:0003677">
    <property type="term" value="F:DNA binding"/>
    <property type="evidence" value="ECO:0007669"/>
    <property type="project" value="UniProtKB-UniRule"/>
</dbReference>
<dbReference type="OrthoDB" id="9759544at2"/>
<dbReference type="EMBL" id="CP009170">
    <property type="protein sequence ID" value="AIS52593.1"/>
    <property type="molecule type" value="Genomic_DNA"/>
</dbReference>
<protein>
    <recommendedName>
        <fullName evidence="12">Replication restart protein PriA</fullName>
    </recommendedName>
    <alternativeName>
        <fullName evidence="12">ATP-dependent DNA helicase PriA</fullName>
        <ecNumber evidence="12">5.6.2.4</ecNumber>
    </alternativeName>
    <alternativeName>
        <fullName evidence="12">DNA 3'-5' helicase PriA</fullName>
    </alternativeName>
</protein>
<dbReference type="InterPro" id="IPR011545">
    <property type="entry name" value="DEAD/DEAH_box_helicase_dom"/>
</dbReference>
<dbReference type="Pfam" id="PF00270">
    <property type="entry name" value="DEAD"/>
    <property type="match status" value="1"/>
</dbReference>
<dbReference type="GO" id="GO:1990077">
    <property type="term" value="C:primosome complex"/>
    <property type="evidence" value="ECO:0007669"/>
    <property type="project" value="UniProtKB-UniRule"/>
</dbReference>
<dbReference type="Gene3D" id="3.40.1440.60">
    <property type="entry name" value="PriA, 3(prime) DNA-binding domain"/>
    <property type="match status" value="1"/>
</dbReference>
<keyword evidence="1 12" id="KW-0639">Primosome</keyword>
<dbReference type="InterPro" id="IPR041222">
    <property type="entry name" value="PriA_3primeBD"/>
</dbReference>